<comment type="caution">
    <text evidence="2">The sequence shown here is derived from an EMBL/GenBank/DDBJ whole genome shotgun (WGS) entry which is preliminary data.</text>
</comment>
<dbReference type="RefSeq" id="WP_416204664.1">
    <property type="nucleotide sequence ID" value="NZ_JBBKTX010000002.1"/>
</dbReference>
<accession>A0ABW8NDX6</accession>
<evidence type="ECO:0000256" key="1">
    <source>
        <dbReference type="SAM" id="MobiDB-lite"/>
    </source>
</evidence>
<name>A0ABW8NDX6_9GAMM</name>
<protein>
    <submittedName>
        <fullName evidence="2">Uncharacterized protein</fullName>
    </submittedName>
</protein>
<reference evidence="2 3" key="1">
    <citation type="submission" date="2024-03" db="EMBL/GenBank/DDBJ databases">
        <title>High-quality draft genome sequence of Oceanobacter sp. wDCs-4.</title>
        <authorList>
            <person name="Dong C."/>
        </authorList>
    </citation>
    <scope>NUCLEOTIDE SEQUENCE [LARGE SCALE GENOMIC DNA]</scope>
    <source>
        <strain evidence="3">wDCs-4</strain>
    </source>
</reference>
<evidence type="ECO:0000313" key="3">
    <source>
        <dbReference type="Proteomes" id="UP001620597"/>
    </source>
</evidence>
<sequence>MGREVRYVPVGWQHPQRDGVYTPLSRLEIPACQDAIAHLQMYETDSKGTPISPVMQHPQILARWLVDNNVPAYGKQTTSYEAWLLVCQGKAIIPNYTQTDIMADKAQTHDPFKAAEQKQHNRKQEIER</sequence>
<evidence type="ECO:0000313" key="2">
    <source>
        <dbReference type="EMBL" id="MFK4751152.1"/>
    </source>
</evidence>
<dbReference type="EMBL" id="JBBKTX010000002">
    <property type="protein sequence ID" value="MFK4751152.1"/>
    <property type="molecule type" value="Genomic_DNA"/>
</dbReference>
<feature type="region of interest" description="Disordered" evidence="1">
    <location>
        <begin position="107"/>
        <end position="128"/>
    </location>
</feature>
<keyword evidence="3" id="KW-1185">Reference proteome</keyword>
<organism evidence="2 3">
    <name type="scientific">Oceanobacter antarcticus</name>
    <dbReference type="NCBI Taxonomy" id="3133425"/>
    <lineage>
        <taxon>Bacteria</taxon>
        <taxon>Pseudomonadati</taxon>
        <taxon>Pseudomonadota</taxon>
        <taxon>Gammaproteobacteria</taxon>
        <taxon>Oceanospirillales</taxon>
        <taxon>Oceanospirillaceae</taxon>
        <taxon>Oceanobacter</taxon>
    </lineage>
</organism>
<gene>
    <name evidence="2" type="ORF">WG929_01905</name>
</gene>
<dbReference type="Proteomes" id="UP001620597">
    <property type="component" value="Unassembled WGS sequence"/>
</dbReference>
<proteinExistence type="predicted"/>